<organism evidence="1 2">
    <name type="scientific">Eshraghiella crossota DSM 2876</name>
    <dbReference type="NCBI Taxonomy" id="511680"/>
    <lineage>
        <taxon>Bacteria</taxon>
        <taxon>Bacillati</taxon>
        <taxon>Bacillota</taxon>
        <taxon>Clostridia</taxon>
        <taxon>Lachnospirales</taxon>
        <taxon>Lachnospiraceae</taxon>
        <taxon>Eshraghiella</taxon>
    </lineage>
</organism>
<dbReference type="Proteomes" id="UP000006238">
    <property type="component" value="Unassembled WGS sequence"/>
</dbReference>
<dbReference type="HOGENOM" id="CLU_2680723_0_0_9"/>
<proteinExistence type="predicted"/>
<gene>
    <name evidence="1" type="ORF">BUTYVIB_01635</name>
</gene>
<protein>
    <submittedName>
        <fullName evidence="1">Uncharacterized protein</fullName>
    </submittedName>
</protein>
<name>D4S0L6_9FIRM</name>
<accession>D4S0L6</accession>
<sequence length="74" mass="8673">MVDKGYKLPTRTYLRPTLQYINALGGGVLLDMFNEDEIKKLTFDYITMLYEGKDSVVIDEENEELEEDYDLEDI</sequence>
<dbReference type="STRING" id="45851.BHV86_09595"/>
<keyword evidence="2" id="KW-1185">Reference proteome</keyword>
<evidence type="ECO:0000313" key="1">
    <source>
        <dbReference type="EMBL" id="EFF68364.1"/>
    </source>
</evidence>
<dbReference type="GeneID" id="98918139"/>
<dbReference type="RefSeq" id="WP_005603347.1">
    <property type="nucleotide sequence ID" value="NZ_GG663524.1"/>
</dbReference>
<dbReference type="EMBL" id="ABWN01000030">
    <property type="protein sequence ID" value="EFF68364.1"/>
    <property type="molecule type" value="Genomic_DNA"/>
</dbReference>
<dbReference type="AlphaFoldDB" id="D4S0L6"/>
<evidence type="ECO:0000313" key="2">
    <source>
        <dbReference type="Proteomes" id="UP000006238"/>
    </source>
</evidence>
<reference evidence="1 2" key="1">
    <citation type="submission" date="2010-02" db="EMBL/GenBank/DDBJ databases">
        <authorList>
            <person name="Weinstock G."/>
            <person name="Sodergren E."/>
            <person name="Clifton S."/>
            <person name="Fulton L."/>
            <person name="Fulton B."/>
            <person name="Courtney L."/>
            <person name="Fronick C."/>
            <person name="Harrison M."/>
            <person name="Strong C."/>
            <person name="Farmer C."/>
            <person name="Delahaunty K."/>
            <person name="Markovic C."/>
            <person name="Hall O."/>
            <person name="Minx P."/>
            <person name="Tomlinson C."/>
            <person name="Mitreva M."/>
            <person name="Nelson J."/>
            <person name="Hou S."/>
            <person name="Wollam A."/>
            <person name="Pepin K.H."/>
            <person name="Johnson M."/>
            <person name="Bhonagiri V."/>
            <person name="Zhang X."/>
            <person name="Suruliraj S."/>
            <person name="Warren W."/>
            <person name="Chinwalla A."/>
            <person name="Mardis E.R."/>
            <person name="Wilson R.K."/>
        </authorList>
    </citation>
    <scope>NUCLEOTIDE SEQUENCE [LARGE SCALE GENOMIC DNA]</scope>
    <source>
        <strain evidence="1 2">DSM 2876</strain>
    </source>
</reference>
<comment type="caution">
    <text evidence="1">The sequence shown here is derived from an EMBL/GenBank/DDBJ whole genome shotgun (WGS) entry which is preliminary data.</text>
</comment>